<evidence type="ECO:0000256" key="1">
    <source>
        <dbReference type="SAM" id="MobiDB-lite"/>
    </source>
</evidence>
<organism evidence="3 4">
    <name type="scientific">Spirosoma telluris</name>
    <dbReference type="NCBI Taxonomy" id="2183553"/>
    <lineage>
        <taxon>Bacteria</taxon>
        <taxon>Pseudomonadati</taxon>
        <taxon>Bacteroidota</taxon>
        <taxon>Cytophagia</taxon>
        <taxon>Cytophagales</taxon>
        <taxon>Cytophagaceae</taxon>
        <taxon>Spirosoma</taxon>
    </lineage>
</organism>
<keyword evidence="4" id="KW-1185">Reference proteome</keyword>
<sequence>MKHISLLFLLVGLSISAMAQEIVIDTSYYAPPPVVRKRVLTDDPDQNPNHHRLSTRREKSTYEQAYQLKETQTWYVGLDGGFRTDGSMLSNSFDGLISINSSTKASWSVLLGYTYRNAWTVETGYTSAPIHLNITIANGARPLTYNYQNSGYGIPLRIKRRIGLASRATNGTGFWLTAGAWLIPNGSVNLDDFRLIGYSYRNNRTRTDTLRLDNTTTTKSISGVAELGIDYSVRLSSSIEFGAYFRKYWGLGEAIRSDIVYTVNGIAQPQSTATANGTGWGFGIALRYIYGRQQEVKNHNQ</sequence>
<feature type="region of interest" description="Disordered" evidence="1">
    <location>
        <begin position="39"/>
        <end position="59"/>
    </location>
</feature>
<dbReference type="Proteomes" id="UP000249016">
    <property type="component" value="Unassembled WGS sequence"/>
</dbReference>
<feature type="signal peptide" evidence="2">
    <location>
        <begin position="1"/>
        <end position="19"/>
    </location>
</feature>
<name>A0A327NS68_9BACT</name>
<comment type="caution">
    <text evidence="3">The sequence shown here is derived from an EMBL/GenBank/DDBJ whole genome shotgun (WGS) entry which is preliminary data.</text>
</comment>
<gene>
    <name evidence="3" type="ORF">HMF3257_35610</name>
</gene>
<evidence type="ECO:0000313" key="4">
    <source>
        <dbReference type="Proteomes" id="UP000249016"/>
    </source>
</evidence>
<keyword evidence="2" id="KW-0732">Signal</keyword>
<dbReference type="AlphaFoldDB" id="A0A327NS68"/>
<proteinExistence type="predicted"/>
<protein>
    <recommendedName>
        <fullName evidence="5">Outer membrane beta-barrel protein</fullName>
    </recommendedName>
</protein>
<reference evidence="3 4" key="1">
    <citation type="submission" date="2018-06" db="EMBL/GenBank/DDBJ databases">
        <title>Spirosoma sp. HMF3257 Genome sequencing and assembly.</title>
        <authorList>
            <person name="Kang H."/>
            <person name="Cha I."/>
            <person name="Kim H."/>
            <person name="Kang J."/>
            <person name="Joh K."/>
        </authorList>
    </citation>
    <scope>NUCLEOTIDE SEQUENCE [LARGE SCALE GENOMIC DNA]</scope>
    <source>
        <strain evidence="3 4">HMF3257</strain>
    </source>
</reference>
<feature type="chain" id="PRO_5016241281" description="Outer membrane beta-barrel protein" evidence="2">
    <location>
        <begin position="20"/>
        <end position="301"/>
    </location>
</feature>
<dbReference type="RefSeq" id="WP_111349517.1">
    <property type="nucleotide sequence ID" value="NZ_QLII01000001.1"/>
</dbReference>
<evidence type="ECO:0008006" key="5">
    <source>
        <dbReference type="Google" id="ProtNLM"/>
    </source>
</evidence>
<evidence type="ECO:0000313" key="3">
    <source>
        <dbReference type="EMBL" id="RAI78097.1"/>
    </source>
</evidence>
<dbReference type="OrthoDB" id="942794at2"/>
<dbReference type="EMBL" id="QLII01000001">
    <property type="protein sequence ID" value="RAI78097.1"/>
    <property type="molecule type" value="Genomic_DNA"/>
</dbReference>
<accession>A0A327NS68</accession>
<evidence type="ECO:0000256" key="2">
    <source>
        <dbReference type="SAM" id="SignalP"/>
    </source>
</evidence>